<feature type="compositionally biased region" description="Low complexity" evidence="1">
    <location>
        <begin position="13"/>
        <end position="24"/>
    </location>
</feature>
<keyword evidence="2" id="KW-0812">Transmembrane</keyword>
<evidence type="ECO:0000313" key="4">
    <source>
        <dbReference type="Proteomes" id="UP001431656"/>
    </source>
</evidence>
<keyword evidence="2" id="KW-1133">Transmembrane helix</keyword>
<dbReference type="Proteomes" id="UP001431656">
    <property type="component" value="Chromosome"/>
</dbReference>
<gene>
    <name evidence="3" type="ORF">brsh051_22580</name>
</gene>
<dbReference type="InterPro" id="IPR021385">
    <property type="entry name" value="DUF3017"/>
</dbReference>
<evidence type="ECO:0000313" key="3">
    <source>
        <dbReference type="EMBL" id="BEH02977.1"/>
    </source>
</evidence>
<keyword evidence="4" id="KW-1185">Reference proteome</keyword>
<name>A0AAN0KAX2_9ACTN</name>
<feature type="region of interest" description="Disordered" evidence="1">
    <location>
        <begin position="1"/>
        <end position="27"/>
    </location>
</feature>
<dbReference type="AlphaFoldDB" id="A0AAN0KAX2"/>
<sequence>MDDQQTDDQKNGEPAAPEQPAAEQRGSEGLNPWSLLAVLAVFAVGVVLIINWHWRRGSVVIGASVTLAGVLRLLLPPKWVGLLQVRSKPFDVTLLLSMGLAIMVLGMIVPGVYEP</sequence>
<feature type="transmembrane region" description="Helical" evidence="2">
    <location>
        <begin position="59"/>
        <end position="75"/>
    </location>
</feature>
<feature type="transmembrane region" description="Helical" evidence="2">
    <location>
        <begin position="95"/>
        <end position="113"/>
    </location>
</feature>
<accession>A0AAN0KAX2</accession>
<protein>
    <recommendedName>
        <fullName evidence="5">DUF3017 domain-containing protein</fullName>
    </recommendedName>
</protein>
<dbReference type="EMBL" id="AP028056">
    <property type="protein sequence ID" value="BEH02977.1"/>
    <property type="molecule type" value="Genomic_DNA"/>
</dbReference>
<evidence type="ECO:0000256" key="1">
    <source>
        <dbReference type="SAM" id="MobiDB-lite"/>
    </source>
</evidence>
<dbReference type="KEGG" id="broo:brsh051_22580"/>
<evidence type="ECO:0008006" key="5">
    <source>
        <dbReference type="Google" id="ProtNLM"/>
    </source>
</evidence>
<evidence type="ECO:0000256" key="2">
    <source>
        <dbReference type="SAM" id="Phobius"/>
    </source>
</evidence>
<keyword evidence="2" id="KW-0472">Membrane</keyword>
<proteinExistence type="predicted"/>
<dbReference type="RefSeq" id="WP_286265056.1">
    <property type="nucleotide sequence ID" value="NZ_AP028056.1"/>
</dbReference>
<dbReference type="Pfam" id="PF11222">
    <property type="entry name" value="DUF3017"/>
    <property type="match status" value="1"/>
</dbReference>
<feature type="transmembrane region" description="Helical" evidence="2">
    <location>
        <begin position="33"/>
        <end position="52"/>
    </location>
</feature>
<organism evidence="3 4">
    <name type="scientific">Brooklawnia propionicigenes</name>
    <dbReference type="NCBI Taxonomy" id="3041175"/>
    <lineage>
        <taxon>Bacteria</taxon>
        <taxon>Bacillati</taxon>
        <taxon>Actinomycetota</taxon>
        <taxon>Actinomycetes</taxon>
        <taxon>Propionibacteriales</taxon>
        <taxon>Propionibacteriaceae</taxon>
        <taxon>Brooklawnia</taxon>
    </lineage>
</organism>
<reference evidence="3" key="1">
    <citation type="journal article" date="2024" name="Int. J. Syst. Evol. Microbiol.">
        <title>Brooklawnia propionicigenes sp. nov., a facultatively anaerobic, propionate-producing bacterium isolated from a methanogenic reactor treating waste from cattle farms.</title>
        <authorList>
            <person name="Akita Y."/>
            <person name="Ueki A."/>
            <person name="Tonouchi A."/>
            <person name="Sugawara Y."/>
            <person name="Honma S."/>
            <person name="Kaku N."/>
            <person name="Ueki K."/>
        </authorList>
    </citation>
    <scope>NUCLEOTIDE SEQUENCE</scope>
    <source>
        <strain evidence="3">SH051</strain>
    </source>
</reference>